<proteinExistence type="predicted"/>
<dbReference type="InterPro" id="IPR035901">
    <property type="entry name" value="GIY-YIG_endonuc_sf"/>
</dbReference>
<organism evidence="1 2">
    <name type="scientific">Anaerotignum neopropionicum</name>
    <dbReference type="NCBI Taxonomy" id="36847"/>
    <lineage>
        <taxon>Bacteria</taxon>
        <taxon>Bacillati</taxon>
        <taxon>Bacillota</taxon>
        <taxon>Clostridia</taxon>
        <taxon>Lachnospirales</taxon>
        <taxon>Anaerotignaceae</taxon>
        <taxon>Anaerotignum</taxon>
    </lineage>
</organism>
<name>A0A136WGA7_9FIRM</name>
<keyword evidence="2" id="KW-1185">Reference proteome</keyword>
<reference evidence="1 2" key="1">
    <citation type="submission" date="2016-01" db="EMBL/GenBank/DDBJ databases">
        <title>Genome sequence of Clostridium neopropionicum X4, DSM-3847.</title>
        <authorList>
            <person name="Poehlein A."/>
            <person name="Beck M.H."/>
            <person name="Bengelsdorf F.R."/>
            <person name="Daniel R."/>
            <person name="Duerre P."/>
        </authorList>
    </citation>
    <scope>NUCLEOTIDE SEQUENCE [LARGE SCALE GENOMIC DNA]</scope>
    <source>
        <strain evidence="1 2">DSM-3847</strain>
    </source>
</reference>
<sequence length="117" mass="13485">MDGEKYMDKLSKKALKEQYKNRTLIGGVCCIKCHGSSDLWIRAASDMQGLKNRFQFAVSIDFCPEPCMSEAWKQFGAAAFSFEVLEEIKKKETQTEREFSDDVNTLLEIWTEKLKSE</sequence>
<dbReference type="Gene3D" id="3.40.1440.10">
    <property type="entry name" value="GIY-YIG endonuclease"/>
    <property type="match status" value="1"/>
</dbReference>
<gene>
    <name evidence="1" type="ORF">CLNEO_07700</name>
</gene>
<comment type="caution">
    <text evidence="1">The sequence shown here is derived from an EMBL/GenBank/DDBJ whole genome shotgun (WGS) entry which is preliminary data.</text>
</comment>
<evidence type="ECO:0000313" key="1">
    <source>
        <dbReference type="EMBL" id="KXL53544.1"/>
    </source>
</evidence>
<dbReference type="EMBL" id="LRVM01000002">
    <property type="protein sequence ID" value="KXL53544.1"/>
    <property type="molecule type" value="Genomic_DNA"/>
</dbReference>
<protein>
    <submittedName>
        <fullName evidence="1">Uncharacterized protein</fullName>
    </submittedName>
</protein>
<dbReference type="STRING" id="36847.CLNEO_07700"/>
<dbReference type="AlphaFoldDB" id="A0A136WGA7"/>
<evidence type="ECO:0000313" key="2">
    <source>
        <dbReference type="Proteomes" id="UP000070539"/>
    </source>
</evidence>
<dbReference type="PATRIC" id="fig|36847.3.peg.918"/>
<accession>A0A136WGA7</accession>
<dbReference type="CDD" id="cd10451">
    <property type="entry name" value="GIY-YIG_LuxR_like"/>
    <property type="match status" value="1"/>
</dbReference>
<dbReference type="Proteomes" id="UP000070539">
    <property type="component" value="Unassembled WGS sequence"/>
</dbReference>